<keyword evidence="3" id="KW-1185">Reference proteome</keyword>
<dbReference type="Pfam" id="PF13480">
    <property type="entry name" value="Acetyltransf_6"/>
    <property type="match status" value="1"/>
</dbReference>
<dbReference type="InterPro" id="IPR016181">
    <property type="entry name" value="Acyl_CoA_acyltransferase"/>
</dbReference>
<keyword evidence="2" id="KW-0808">Transferase</keyword>
<sequence>MNIRYIKQADVDKERWDTCIDNSLNGLIYARSWYLDQICTNWDAIVLDNYEAVLPLPWRKKMGIKYVYPPVFAQQLGFFCTKAVNAGAINECLQLASKHFKFIELYINQPILSENNKVCTNYILHLDKDYETIKQQLSGRFIQSLKRAARYNMHYKATDEEYHNILDIYQQQYAEKSGTTPEDLLNLKNIFAALLSKNRLHVRNVTNDRSDLLASVILMEDDNRLYNIINIIEPNGRTLEANYFLYNEVLKEFSNQNFVLDFEGSDLPGVAKFYQKFNAVYEPFYFYKVNNLPFYIKWLKH</sequence>
<dbReference type="Gene3D" id="3.40.630.30">
    <property type="match status" value="1"/>
</dbReference>
<evidence type="ECO:0000313" key="2">
    <source>
        <dbReference type="EMBL" id="MDA3613196.1"/>
    </source>
</evidence>
<keyword evidence="2" id="KW-0012">Acyltransferase</keyword>
<gene>
    <name evidence="2" type="ORF">O3P16_00090</name>
</gene>
<dbReference type="Proteomes" id="UP001210231">
    <property type="component" value="Unassembled WGS sequence"/>
</dbReference>
<dbReference type="GO" id="GO:0016746">
    <property type="term" value="F:acyltransferase activity"/>
    <property type="evidence" value="ECO:0007669"/>
    <property type="project" value="UniProtKB-KW"/>
</dbReference>
<reference evidence="2 3" key="1">
    <citation type="submission" date="2022-12" db="EMBL/GenBank/DDBJ databases">
        <title>Chitinophagaceae gen. sp. nov., a new member of the family Chitinophagaceae, isolated from soil in a chemical factory.</title>
        <authorList>
            <person name="Ke Z."/>
        </authorList>
    </citation>
    <scope>NUCLEOTIDE SEQUENCE [LARGE SCALE GENOMIC DNA]</scope>
    <source>
        <strain evidence="2 3">LY-5</strain>
    </source>
</reference>
<dbReference type="SUPFAM" id="SSF55729">
    <property type="entry name" value="Acyl-CoA N-acyltransferases (Nat)"/>
    <property type="match status" value="1"/>
</dbReference>
<dbReference type="InterPro" id="IPR038740">
    <property type="entry name" value="BioF2-like_GNAT_dom"/>
</dbReference>
<dbReference type="RefSeq" id="WP_407029530.1">
    <property type="nucleotide sequence ID" value="NZ_JAQGEF010000001.1"/>
</dbReference>
<protein>
    <submittedName>
        <fullName evidence="2">GNAT family N-acetyltransferase</fullName>
        <ecNumber evidence="2">2.3.1.-</ecNumber>
    </submittedName>
</protein>
<feature type="domain" description="BioF2-like acetyltransferase" evidence="1">
    <location>
        <begin position="140"/>
        <end position="262"/>
    </location>
</feature>
<evidence type="ECO:0000313" key="3">
    <source>
        <dbReference type="Proteomes" id="UP001210231"/>
    </source>
</evidence>
<comment type="caution">
    <text evidence="2">The sequence shown here is derived from an EMBL/GenBank/DDBJ whole genome shotgun (WGS) entry which is preliminary data.</text>
</comment>
<proteinExistence type="predicted"/>
<organism evidence="2 3">
    <name type="scientific">Polluticaenibacter yanchengensis</name>
    <dbReference type="NCBI Taxonomy" id="3014562"/>
    <lineage>
        <taxon>Bacteria</taxon>
        <taxon>Pseudomonadati</taxon>
        <taxon>Bacteroidota</taxon>
        <taxon>Chitinophagia</taxon>
        <taxon>Chitinophagales</taxon>
        <taxon>Chitinophagaceae</taxon>
        <taxon>Polluticaenibacter</taxon>
    </lineage>
</organism>
<name>A0ABT4UEC5_9BACT</name>
<dbReference type="EC" id="2.3.1.-" evidence="2"/>
<accession>A0ABT4UEC5</accession>
<dbReference type="EMBL" id="JAQGEF010000001">
    <property type="protein sequence ID" value="MDA3613196.1"/>
    <property type="molecule type" value="Genomic_DNA"/>
</dbReference>
<evidence type="ECO:0000259" key="1">
    <source>
        <dbReference type="Pfam" id="PF13480"/>
    </source>
</evidence>